<dbReference type="EMBL" id="JAHLFE010000104">
    <property type="protein sequence ID" value="MBU3844255.1"/>
    <property type="molecule type" value="Genomic_DNA"/>
</dbReference>
<gene>
    <name evidence="1" type="ORF">H9847_05210</name>
</gene>
<evidence type="ECO:0000313" key="1">
    <source>
        <dbReference type="EMBL" id="MBU3844255.1"/>
    </source>
</evidence>
<dbReference type="InterPro" id="IPR023214">
    <property type="entry name" value="HAD_sf"/>
</dbReference>
<reference evidence="1" key="2">
    <citation type="submission" date="2021-04" db="EMBL/GenBank/DDBJ databases">
        <authorList>
            <person name="Gilroy R."/>
        </authorList>
    </citation>
    <scope>NUCLEOTIDE SEQUENCE</scope>
    <source>
        <strain evidence="1">378</strain>
    </source>
</reference>
<organism evidence="1 2">
    <name type="scientific">Candidatus Anaerobiospirillum pullicola</name>
    <dbReference type="NCBI Taxonomy" id="2838451"/>
    <lineage>
        <taxon>Bacteria</taxon>
        <taxon>Pseudomonadati</taxon>
        <taxon>Pseudomonadota</taxon>
        <taxon>Gammaproteobacteria</taxon>
        <taxon>Aeromonadales</taxon>
        <taxon>Succinivibrionaceae</taxon>
        <taxon>Anaerobiospirillum</taxon>
    </lineage>
</organism>
<comment type="caution">
    <text evidence="1">The sequence shown here is derived from an EMBL/GenBank/DDBJ whole genome shotgun (WGS) entry which is preliminary data.</text>
</comment>
<name>A0A948WXY0_9GAMM</name>
<dbReference type="InterPro" id="IPR023198">
    <property type="entry name" value="PGP-like_dom2"/>
</dbReference>
<dbReference type="Gene3D" id="3.40.50.1000">
    <property type="entry name" value="HAD superfamily/HAD-like"/>
    <property type="match status" value="1"/>
</dbReference>
<evidence type="ECO:0000313" key="2">
    <source>
        <dbReference type="Proteomes" id="UP000733611"/>
    </source>
</evidence>
<dbReference type="NCBIfam" id="TIGR01549">
    <property type="entry name" value="HAD-SF-IA-v1"/>
    <property type="match status" value="1"/>
</dbReference>
<dbReference type="Proteomes" id="UP000733611">
    <property type="component" value="Unassembled WGS sequence"/>
</dbReference>
<dbReference type="SUPFAM" id="SSF56784">
    <property type="entry name" value="HAD-like"/>
    <property type="match status" value="1"/>
</dbReference>
<dbReference type="GO" id="GO:0005829">
    <property type="term" value="C:cytosol"/>
    <property type="evidence" value="ECO:0007669"/>
    <property type="project" value="TreeGrafter"/>
</dbReference>
<accession>A0A948WXY0</accession>
<sequence length="204" mass="22664">MLNSIAQIESCFVQTFTQERLPVPSTEQIHSIIGLSLHEGIRRLLPDPEDRELMTQVTASYLELFKQDPELSRPVLFTGVMELLAELKAHGYKLALASGKYYADVQLVLQAFPDMAALLDTVVTSDRTACKPDPLMMHRIAQECGCEATEILGVGDALLDIEMYRNAHSGELGVLSGVCTWEQLQGMKTQFILHEATALRAYLP</sequence>
<dbReference type="PANTHER" id="PTHR43434:SF24">
    <property type="entry name" value="HYDROLASE-RELATED"/>
    <property type="match status" value="1"/>
</dbReference>
<protein>
    <submittedName>
        <fullName evidence="1">HAD-IA family hydrolase</fullName>
    </submittedName>
</protein>
<reference evidence="1" key="1">
    <citation type="journal article" date="2021" name="PeerJ">
        <title>Extensive microbial diversity within the chicken gut microbiome revealed by metagenomics and culture.</title>
        <authorList>
            <person name="Gilroy R."/>
            <person name="Ravi A."/>
            <person name="Getino M."/>
            <person name="Pursley I."/>
            <person name="Horton D.L."/>
            <person name="Alikhan N.F."/>
            <person name="Baker D."/>
            <person name="Gharbi K."/>
            <person name="Hall N."/>
            <person name="Watson M."/>
            <person name="Adriaenssens E.M."/>
            <person name="Foster-Nyarko E."/>
            <person name="Jarju S."/>
            <person name="Secka A."/>
            <person name="Antonio M."/>
            <person name="Oren A."/>
            <person name="Chaudhuri R.R."/>
            <person name="La Ragione R."/>
            <person name="Hildebrand F."/>
            <person name="Pallen M.J."/>
        </authorList>
    </citation>
    <scope>NUCLEOTIDE SEQUENCE</scope>
    <source>
        <strain evidence="1">378</strain>
    </source>
</reference>
<keyword evidence="1" id="KW-0378">Hydrolase</keyword>
<dbReference type="AlphaFoldDB" id="A0A948WXY0"/>
<dbReference type="GO" id="GO:0008967">
    <property type="term" value="F:phosphoglycolate phosphatase activity"/>
    <property type="evidence" value="ECO:0007669"/>
    <property type="project" value="TreeGrafter"/>
</dbReference>
<dbReference type="InterPro" id="IPR041492">
    <property type="entry name" value="HAD_2"/>
</dbReference>
<dbReference type="Pfam" id="PF13419">
    <property type="entry name" value="HAD_2"/>
    <property type="match status" value="1"/>
</dbReference>
<proteinExistence type="predicted"/>
<dbReference type="InterPro" id="IPR006439">
    <property type="entry name" value="HAD-SF_hydro_IA"/>
</dbReference>
<dbReference type="InterPro" id="IPR036412">
    <property type="entry name" value="HAD-like_sf"/>
</dbReference>
<dbReference type="InterPro" id="IPR050155">
    <property type="entry name" value="HAD-like_hydrolase_sf"/>
</dbReference>
<dbReference type="PANTHER" id="PTHR43434">
    <property type="entry name" value="PHOSPHOGLYCOLATE PHOSPHATASE"/>
    <property type="match status" value="1"/>
</dbReference>
<dbReference type="Gene3D" id="1.10.150.240">
    <property type="entry name" value="Putative phosphatase, domain 2"/>
    <property type="match status" value="1"/>
</dbReference>
<dbReference type="GO" id="GO:0006281">
    <property type="term" value="P:DNA repair"/>
    <property type="evidence" value="ECO:0007669"/>
    <property type="project" value="TreeGrafter"/>
</dbReference>